<dbReference type="SUPFAM" id="SSF51735">
    <property type="entry name" value="NAD(P)-binding Rossmann-fold domains"/>
    <property type="match status" value="1"/>
</dbReference>
<comment type="similarity">
    <text evidence="1 3">Belongs to the short-chain dehydrogenases/reductases (SDR) family.</text>
</comment>
<evidence type="ECO:0000256" key="2">
    <source>
        <dbReference type="ARBA" id="ARBA00023002"/>
    </source>
</evidence>
<dbReference type="PRINTS" id="PR00080">
    <property type="entry name" value="SDRFAMILY"/>
</dbReference>
<evidence type="ECO:0000313" key="5">
    <source>
        <dbReference type="Proteomes" id="UP000823941"/>
    </source>
</evidence>
<dbReference type="InterPro" id="IPR020904">
    <property type="entry name" value="Sc_DH/Rdtase_CS"/>
</dbReference>
<accession>A0ABQ7QZD3</accession>
<dbReference type="Pfam" id="PF00106">
    <property type="entry name" value="adh_short"/>
    <property type="match status" value="1"/>
</dbReference>
<proteinExistence type="inferred from homology"/>
<dbReference type="PANTHER" id="PTHR24322:SF736">
    <property type="entry name" value="RETINOL DEHYDROGENASE 10"/>
    <property type="match status" value="1"/>
</dbReference>
<dbReference type="EMBL" id="JAHIBW010000005">
    <property type="protein sequence ID" value="KAG7310364.1"/>
    <property type="molecule type" value="Genomic_DNA"/>
</dbReference>
<dbReference type="PRINTS" id="PR00081">
    <property type="entry name" value="GDHRDH"/>
</dbReference>
<dbReference type="InterPro" id="IPR002347">
    <property type="entry name" value="SDR_fam"/>
</dbReference>
<evidence type="ECO:0000256" key="1">
    <source>
        <dbReference type="ARBA" id="ARBA00006484"/>
    </source>
</evidence>
<evidence type="ECO:0000256" key="3">
    <source>
        <dbReference type="RuleBase" id="RU000363"/>
    </source>
</evidence>
<name>A0ABQ7QZD3_PLUXY</name>
<dbReference type="InterPro" id="IPR036291">
    <property type="entry name" value="NAD(P)-bd_dom_sf"/>
</dbReference>
<dbReference type="PANTHER" id="PTHR24322">
    <property type="entry name" value="PKSB"/>
    <property type="match status" value="1"/>
</dbReference>
<keyword evidence="2" id="KW-0560">Oxidoreductase</keyword>
<organism evidence="4 5">
    <name type="scientific">Plutella xylostella</name>
    <name type="common">Diamondback moth</name>
    <name type="synonym">Plutella maculipennis</name>
    <dbReference type="NCBI Taxonomy" id="51655"/>
    <lineage>
        <taxon>Eukaryota</taxon>
        <taxon>Metazoa</taxon>
        <taxon>Ecdysozoa</taxon>
        <taxon>Arthropoda</taxon>
        <taxon>Hexapoda</taxon>
        <taxon>Insecta</taxon>
        <taxon>Pterygota</taxon>
        <taxon>Neoptera</taxon>
        <taxon>Endopterygota</taxon>
        <taxon>Lepidoptera</taxon>
        <taxon>Glossata</taxon>
        <taxon>Ditrysia</taxon>
        <taxon>Yponomeutoidea</taxon>
        <taxon>Plutellidae</taxon>
        <taxon>Plutella</taxon>
    </lineage>
</organism>
<keyword evidence="5" id="KW-1185">Reference proteome</keyword>
<dbReference type="PROSITE" id="PS00061">
    <property type="entry name" value="ADH_SHORT"/>
    <property type="match status" value="1"/>
</dbReference>
<comment type="caution">
    <text evidence="4">The sequence shown here is derived from an EMBL/GenBank/DDBJ whole genome shotgun (WGS) entry which is preliminary data.</text>
</comment>
<gene>
    <name evidence="4" type="ORF">JYU34_003138</name>
</gene>
<dbReference type="CDD" id="cd05339">
    <property type="entry name" value="17beta-HSDXI-like_SDR_c"/>
    <property type="match status" value="1"/>
</dbReference>
<protein>
    <submittedName>
        <fullName evidence="4">Uncharacterized protein</fullName>
    </submittedName>
</protein>
<dbReference type="Gene3D" id="3.40.50.720">
    <property type="entry name" value="NAD(P)-binding Rossmann-like Domain"/>
    <property type="match status" value="1"/>
</dbReference>
<dbReference type="Proteomes" id="UP000823941">
    <property type="component" value="Chromosome 5"/>
</dbReference>
<sequence>MASVESSSKNGAATNLINKAPWTDEQGIGLKIYEGLVTFMEVLMLFTKMFLSWLHSAYRFIVPPEPKDVKGEIVLITGAGHGMGREMALRFSGLGAVVVCVDINPDGNQGTLELVKANKGIAHRYECDVTDRSAIAAMAERVRREVGDVTILVNNAGIMPCKSLQQHSEKEIRTMFDVNVLAHLWLLQTFLPSMMEKNHGHIVAMSSMAGVVGIRNLVPYCASKFAVRGLMEALHEELREDKKDYSGIKFTVICPYMVDTGLCKNPKIKFPTLMKIVSPQDAVDKIVDAVRRNYPEITVPSSLYYINQYLRVLPRSVPLHLKDFLDSGVEADC</sequence>
<evidence type="ECO:0000313" key="4">
    <source>
        <dbReference type="EMBL" id="KAG7310364.1"/>
    </source>
</evidence>
<reference evidence="4 5" key="1">
    <citation type="submission" date="2021-06" db="EMBL/GenBank/DDBJ databases">
        <title>A haploid diamondback moth (Plutella xylostella L.) genome assembly resolves 31 chromosomes and identifies a diamide resistance mutation.</title>
        <authorList>
            <person name="Ward C.M."/>
            <person name="Perry K.D."/>
            <person name="Baker G."/>
            <person name="Powis K."/>
            <person name="Heckel D.G."/>
            <person name="Baxter S.W."/>
        </authorList>
    </citation>
    <scope>NUCLEOTIDE SEQUENCE [LARGE SCALE GENOMIC DNA]</scope>
    <source>
        <strain evidence="4 5">LV</strain>
        <tissue evidence="4">Single pupa</tissue>
    </source>
</reference>